<protein>
    <submittedName>
        <fullName evidence="8">Dynamin family protein</fullName>
    </submittedName>
</protein>
<keyword evidence="2" id="KW-0547">Nucleotide-binding</keyword>
<proteinExistence type="predicted"/>
<keyword evidence="3" id="KW-0378">Hydrolase</keyword>
<gene>
    <name evidence="8" type="ORF">C8N38_102266</name>
</gene>
<evidence type="ECO:0000256" key="6">
    <source>
        <dbReference type="SAM" id="MobiDB-lite"/>
    </source>
</evidence>
<evidence type="ECO:0000259" key="7">
    <source>
        <dbReference type="Pfam" id="PF00350"/>
    </source>
</evidence>
<evidence type="ECO:0000313" key="9">
    <source>
        <dbReference type="Proteomes" id="UP000244037"/>
    </source>
</evidence>
<dbReference type="InterPro" id="IPR027417">
    <property type="entry name" value="P-loop_NTPase"/>
</dbReference>
<accession>A0A8E2VN36</accession>
<comment type="subcellular location">
    <subcellularLocation>
        <location evidence="1">Membrane</location>
    </subcellularLocation>
</comment>
<dbReference type="GO" id="GO:0003924">
    <property type="term" value="F:GTPase activity"/>
    <property type="evidence" value="ECO:0007669"/>
    <property type="project" value="InterPro"/>
</dbReference>
<dbReference type="PANTHER" id="PTHR10465:SF0">
    <property type="entry name" value="SARCALUMENIN"/>
    <property type="match status" value="1"/>
</dbReference>
<feature type="domain" description="Dynamin N-terminal" evidence="7">
    <location>
        <begin position="79"/>
        <end position="313"/>
    </location>
</feature>
<evidence type="ECO:0000313" key="8">
    <source>
        <dbReference type="EMBL" id="PTW51473.1"/>
    </source>
</evidence>
<dbReference type="PANTHER" id="PTHR10465">
    <property type="entry name" value="TRANSMEMBRANE GTPASE FZO1"/>
    <property type="match status" value="1"/>
</dbReference>
<sequence>MGIGPVMQDASASARPEAARPDARHPDLLGDGLDGFAPVAERLATLRAALADLGRVGDATAARGALRLSAQLDALEPSVTFVGQVKAGKTSLINAMLGWPDLLPADVNPWTSVVTSLHLAPAPQTLAGEARFRFFDREEWARLVEKGGRLGELASRAGAEDDLDKVRRQVERMREKSQGRLGRRFELLLGQEHRYSAFDLGLVERYVCLGDDFEDEEDGADARFEAAGRFADITKSADLQVDHAAMPMRLCLRDTPGVNDTFLMREQITIGAIRDSRLCVLVLSAHQALSSVDMALIRLIATVKARDVVIFVNRIDELSDPVPQVAEIRASIRATLKAQNGPVDAPILFGSAVWAAHALSGTLPGLPEGSRRALQRLARERFQGGEDPQTQLRGVWDMSGLPALYRTIAERLNDGAGREVLDRIARSTANLARSIGAAQGTALPAGARPTVDRATLEAQIAAIAHRAEEALARVIDREQTEFRTRLERSHRSFLDRATAALIAHLETESEGTVWTYEPTGLRMLLRSACQLFGTRMQAAARGVLDELARDIAAVYHNALGIDGAFTVEAPDPPRIGPPVDIARTIALDVKGSWWRRWWTRRRGHGAFAADFHAMIRDETLPILDALRHDHAERVRADLMATLAGFVDDQREIVEALTRKDEVAPDALDVALRRQARQDRLQAIESAMTTMLKEAA</sequence>
<evidence type="ECO:0000256" key="2">
    <source>
        <dbReference type="ARBA" id="ARBA00022741"/>
    </source>
</evidence>
<dbReference type="GO" id="GO:0005525">
    <property type="term" value="F:GTP binding"/>
    <property type="evidence" value="ECO:0007669"/>
    <property type="project" value="UniProtKB-KW"/>
</dbReference>
<evidence type="ECO:0000256" key="5">
    <source>
        <dbReference type="ARBA" id="ARBA00023136"/>
    </source>
</evidence>
<keyword evidence="4" id="KW-0342">GTP-binding</keyword>
<reference evidence="8 9" key="1">
    <citation type="submission" date="2018-04" db="EMBL/GenBank/DDBJ databases">
        <title>Genomic Encyclopedia of Archaeal and Bacterial Type Strains, Phase II (KMG-II): from individual species to whole genera.</title>
        <authorList>
            <person name="Goeker M."/>
        </authorList>
    </citation>
    <scope>NUCLEOTIDE SEQUENCE [LARGE SCALE GENOMIC DNA]</scope>
    <source>
        <strain evidence="8 9">DSM 19783</strain>
    </source>
</reference>
<dbReference type="AlphaFoldDB" id="A0A8E2VN36"/>
<evidence type="ECO:0000256" key="3">
    <source>
        <dbReference type="ARBA" id="ARBA00022801"/>
    </source>
</evidence>
<dbReference type="Pfam" id="PF00350">
    <property type="entry name" value="Dynamin_N"/>
    <property type="match status" value="1"/>
</dbReference>
<dbReference type="SUPFAM" id="SSF52540">
    <property type="entry name" value="P-loop containing nucleoside triphosphate hydrolases"/>
    <property type="match status" value="1"/>
</dbReference>
<keyword evidence="5" id="KW-0472">Membrane</keyword>
<feature type="compositionally biased region" description="Basic and acidic residues" evidence="6">
    <location>
        <begin position="17"/>
        <end position="26"/>
    </location>
</feature>
<organism evidence="8 9">
    <name type="scientific">Rhodovulum kholense</name>
    <dbReference type="NCBI Taxonomy" id="453584"/>
    <lineage>
        <taxon>Bacteria</taxon>
        <taxon>Pseudomonadati</taxon>
        <taxon>Pseudomonadota</taxon>
        <taxon>Alphaproteobacteria</taxon>
        <taxon>Rhodobacterales</taxon>
        <taxon>Paracoccaceae</taxon>
        <taxon>Rhodovulum</taxon>
    </lineage>
</organism>
<keyword evidence="9" id="KW-1185">Reference proteome</keyword>
<evidence type="ECO:0000256" key="1">
    <source>
        <dbReference type="ARBA" id="ARBA00004370"/>
    </source>
</evidence>
<dbReference type="GO" id="GO:0016020">
    <property type="term" value="C:membrane"/>
    <property type="evidence" value="ECO:0007669"/>
    <property type="project" value="UniProtKB-SubCell"/>
</dbReference>
<feature type="region of interest" description="Disordered" evidence="6">
    <location>
        <begin position="1"/>
        <end position="26"/>
    </location>
</feature>
<name>A0A8E2VN36_9RHOB</name>
<evidence type="ECO:0000256" key="4">
    <source>
        <dbReference type="ARBA" id="ARBA00023134"/>
    </source>
</evidence>
<dbReference type="InterPro" id="IPR027094">
    <property type="entry name" value="Mitofusin_fam"/>
</dbReference>
<dbReference type="InterPro" id="IPR045063">
    <property type="entry name" value="Dynamin_N"/>
</dbReference>
<dbReference type="GO" id="GO:0008053">
    <property type="term" value="P:mitochondrial fusion"/>
    <property type="evidence" value="ECO:0007669"/>
    <property type="project" value="TreeGrafter"/>
</dbReference>
<comment type="caution">
    <text evidence="8">The sequence shown here is derived from an EMBL/GenBank/DDBJ whole genome shotgun (WGS) entry which is preliminary data.</text>
</comment>
<dbReference type="EMBL" id="QAYC01000002">
    <property type="protein sequence ID" value="PTW51473.1"/>
    <property type="molecule type" value="Genomic_DNA"/>
</dbReference>
<dbReference type="Proteomes" id="UP000244037">
    <property type="component" value="Unassembled WGS sequence"/>
</dbReference>
<dbReference type="Gene3D" id="3.40.50.300">
    <property type="entry name" value="P-loop containing nucleotide triphosphate hydrolases"/>
    <property type="match status" value="1"/>
</dbReference>